<evidence type="ECO:0000256" key="2">
    <source>
        <dbReference type="SAM" id="Phobius"/>
    </source>
</evidence>
<dbReference type="Proteomes" id="UP000261540">
    <property type="component" value="Unplaced"/>
</dbReference>
<name>A0A3B3T4P4_9TELE</name>
<evidence type="ECO:0000313" key="3">
    <source>
        <dbReference type="Ensembl" id="ENSPKIP00000037635.1"/>
    </source>
</evidence>
<keyword evidence="4" id="KW-1185">Reference proteome</keyword>
<keyword evidence="2" id="KW-0472">Membrane</keyword>
<proteinExistence type="predicted"/>
<reference evidence="3" key="2">
    <citation type="submission" date="2025-09" db="UniProtKB">
        <authorList>
            <consortium name="Ensembl"/>
        </authorList>
    </citation>
    <scope>IDENTIFICATION</scope>
</reference>
<reference evidence="3" key="1">
    <citation type="submission" date="2025-08" db="UniProtKB">
        <authorList>
            <consortium name="Ensembl"/>
        </authorList>
    </citation>
    <scope>IDENTIFICATION</scope>
</reference>
<dbReference type="GeneTree" id="ENSGT00990000209359"/>
<sequence>MKPIVVLMSIAGIGIMASLVFIYVKHNEKVELFETSSILDTKHQAMRFEINEQMADIAVMQDDMEIAIKQISDLSKELEKIRVSNKLKKDQLEACHGEEKQRNDEIAALEGQRKNAEEQFQKEKAAWTSEIATLEKQLAAKSNVCKFVNATIPEAKALCGNVQPVVLPK</sequence>
<evidence type="ECO:0000256" key="1">
    <source>
        <dbReference type="SAM" id="Coils"/>
    </source>
</evidence>
<keyword evidence="2" id="KW-1133">Transmembrane helix</keyword>
<organism evidence="3 4">
    <name type="scientific">Paramormyrops kingsleyae</name>
    <dbReference type="NCBI Taxonomy" id="1676925"/>
    <lineage>
        <taxon>Eukaryota</taxon>
        <taxon>Metazoa</taxon>
        <taxon>Chordata</taxon>
        <taxon>Craniata</taxon>
        <taxon>Vertebrata</taxon>
        <taxon>Euteleostomi</taxon>
        <taxon>Actinopterygii</taxon>
        <taxon>Neopterygii</taxon>
        <taxon>Teleostei</taxon>
        <taxon>Osteoglossocephala</taxon>
        <taxon>Osteoglossomorpha</taxon>
        <taxon>Osteoglossiformes</taxon>
        <taxon>Mormyridae</taxon>
        <taxon>Paramormyrops</taxon>
    </lineage>
</organism>
<dbReference type="RefSeq" id="XP_072572266.1">
    <property type="nucleotide sequence ID" value="XM_072716165.1"/>
</dbReference>
<dbReference type="Ensembl" id="ENSPKIT00000018607.1">
    <property type="protein sequence ID" value="ENSPKIP00000037635.1"/>
    <property type="gene ID" value="ENSPKIG00000015731.1"/>
</dbReference>
<keyword evidence="2" id="KW-0812">Transmembrane</keyword>
<feature type="coiled-coil region" evidence="1">
    <location>
        <begin position="57"/>
        <end position="137"/>
    </location>
</feature>
<keyword evidence="1" id="KW-0175">Coiled coil</keyword>
<protein>
    <submittedName>
        <fullName evidence="3">Uncharacterized protein</fullName>
    </submittedName>
</protein>
<dbReference type="GeneID" id="140592572"/>
<accession>A0A3B3T4P4</accession>
<dbReference type="AlphaFoldDB" id="A0A3B3T4P4"/>
<evidence type="ECO:0000313" key="4">
    <source>
        <dbReference type="Proteomes" id="UP000261540"/>
    </source>
</evidence>
<feature type="transmembrane region" description="Helical" evidence="2">
    <location>
        <begin position="6"/>
        <end position="24"/>
    </location>
</feature>